<evidence type="ECO:0000259" key="4">
    <source>
        <dbReference type="Pfam" id="PF21365"/>
    </source>
</evidence>
<comment type="caution">
    <text evidence="5">The sequence shown here is derived from an EMBL/GenBank/DDBJ whole genome shotgun (WGS) entry which is preliminary data.</text>
</comment>
<dbReference type="InterPro" id="IPR048395">
    <property type="entry name" value="Glyco_hydro_31_C"/>
</dbReference>
<keyword evidence="2" id="KW-0378">Hydrolase</keyword>
<dbReference type="STRING" id="1121105.GCA_000421665_01809"/>
<dbReference type="PANTHER" id="PTHR43863">
    <property type="entry name" value="HYDROLASE, PUTATIVE (AFU_ORTHOLOGUE AFUA_1G03140)-RELATED"/>
    <property type="match status" value="1"/>
</dbReference>
<dbReference type="Pfam" id="PF01055">
    <property type="entry name" value="Glyco_hydro_31_2nd"/>
    <property type="match status" value="1"/>
</dbReference>
<dbReference type="SUPFAM" id="SSF51445">
    <property type="entry name" value="(Trans)glycosidases"/>
    <property type="match status" value="1"/>
</dbReference>
<accession>A0A3D4S4H5</accession>
<protein>
    <submittedName>
        <fullName evidence="5">Alpha-xylosidase</fullName>
    </submittedName>
</protein>
<comment type="similarity">
    <text evidence="1 2">Belongs to the glycosyl hydrolase 31 family.</text>
</comment>
<gene>
    <name evidence="5" type="ORF">DIW15_02115</name>
</gene>
<dbReference type="Gene3D" id="3.20.20.80">
    <property type="entry name" value="Glycosidases"/>
    <property type="match status" value="1"/>
</dbReference>
<dbReference type="InterPro" id="IPR051816">
    <property type="entry name" value="Glycosyl_Hydrolase_31"/>
</dbReference>
<reference evidence="5 6" key="1">
    <citation type="journal article" date="2018" name="Nat. Biotechnol.">
        <title>A standardized bacterial taxonomy based on genome phylogeny substantially revises the tree of life.</title>
        <authorList>
            <person name="Parks D.H."/>
            <person name="Chuvochina M."/>
            <person name="Waite D.W."/>
            <person name="Rinke C."/>
            <person name="Skarshewski A."/>
            <person name="Chaumeil P.A."/>
            <person name="Hugenholtz P."/>
        </authorList>
    </citation>
    <scope>NUCLEOTIDE SEQUENCE [LARGE SCALE GENOMIC DNA]</scope>
    <source>
        <strain evidence="5">UBA11306</strain>
    </source>
</reference>
<dbReference type="SUPFAM" id="SSF51011">
    <property type="entry name" value="Glycosyl hydrolase domain"/>
    <property type="match status" value="1"/>
</dbReference>
<evidence type="ECO:0000256" key="1">
    <source>
        <dbReference type="ARBA" id="ARBA00007806"/>
    </source>
</evidence>
<evidence type="ECO:0000259" key="3">
    <source>
        <dbReference type="Pfam" id="PF01055"/>
    </source>
</evidence>
<evidence type="ECO:0000313" key="5">
    <source>
        <dbReference type="EMBL" id="HCS93488.1"/>
    </source>
</evidence>
<sequence>MVKASSKNKIMGDNYRFTLLTPCLIRMEYSKSGCFINQKTQVVLDRNFPEFEFDFVESENSLEIYTDYFHLSYDKQEFTSQGLTIDMKSNFTDYNNKWFYGEVVDTLKGTTRTLDNINGSTDLDEGIISEQGYAVLDDSNSFIVAEDGKAIPRTDNDVDIYFFGYQHQYKNALHDFYKLTGPTPVIPRYALGNWWSRFWAYTDESYLALMDRFKSEEIPLAVSVLDMDWHIRDVPERFGSEWTGYSWNKNLFPEPEKFLEQLHNRGLKITLNVHPADGIRAFEDCYPAVSKRLKLNVLLEEPAEFDMTDDSFVESYFVDVHHPLEDQGVDFWWIDWQQGNQSKENGLDPLWLLNQYHFEDIAERKDGLILSRYAGPGSHRYPIGFSGDTIISWESLQFQPYFTSTASNIGYTWWSHDIGGHMKGIRNDELTLRWMQFGTFSPINRLHSSSSPFNSKEPWNFSGEIFLSMKEALRERHRLLPYLYTANIETHENGDALIRPLYYEYPEETQAYEYQNQYFFGSQLLVVPIVHETSKTYKFAKEDIWLPEGNWYDYHTGRRYEGNTELSIFRKINETAVFAKSGAIIPTDLKIMETNPDGLPEVLNWKVFPGANNTFEMVEEVKGRRCITKLILDWNNRKILIESSGEKEILPANRQHKITLYCVENQDGSKLANDMFCVEISDQVHLPVNEVDKQSMDEMIFERIDLPDISYDVKNQLWESLNRESIFAKKINSVKKFKDSMLTDMLFEVFYIEES</sequence>
<evidence type="ECO:0000313" key="6">
    <source>
        <dbReference type="Proteomes" id="UP000262195"/>
    </source>
</evidence>
<dbReference type="EMBL" id="DQHO01000015">
    <property type="protein sequence ID" value="HCS93488.1"/>
    <property type="molecule type" value="Genomic_DNA"/>
</dbReference>
<dbReference type="PANTHER" id="PTHR43863:SF2">
    <property type="entry name" value="MALTASE-GLUCOAMYLASE"/>
    <property type="match status" value="1"/>
</dbReference>
<dbReference type="GO" id="GO:0004553">
    <property type="term" value="F:hydrolase activity, hydrolyzing O-glycosyl compounds"/>
    <property type="evidence" value="ECO:0007669"/>
    <property type="project" value="InterPro"/>
</dbReference>
<dbReference type="CDD" id="cd06595">
    <property type="entry name" value="GH31_u1"/>
    <property type="match status" value="1"/>
</dbReference>
<dbReference type="InterPro" id="IPR000322">
    <property type="entry name" value="Glyco_hydro_31_TIM"/>
</dbReference>
<evidence type="ECO:0000256" key="2">
    <source>
        <dbReference type="RuleBase" id="RU361185"/>
    </source>
</evidence>
<feature type="domain" description="Glycoside hydrolase family 31 TIM barrel" evidence="3">
    <location>
        <begin position="184"/>
        <end position="486"/>
    </location>
</feature>
<dbReference type="Proteomes" id="UP000262195">
    <property type="component" value="Unassembled WGS sequence"/>
</dbReference>
<dbReference type="InterPro" id="IPR013780">
    <property type="entry name" value="Glyco_hydro_b"/>
</dbReference>
<dbReference type="Pfam" id="PF21365">
    <property type="entry name" value="Glyco_hydro_31_3rd"/>
    <property type="match status" value="1"/>
</dbReference>
<feature type="domain" description="Glycosyl hydrolase family 31 C-terminal" evidence="4">
    <location>
        <begin position="494"/>
        <end position="585"/>
    </location>
</feature>
<dbReference type="GO" id="GO:0005975">
    <property type="term" value="P:carbohydrate metabolic process"/>
    <property type="evidence" value="ECO:0007669"/>
    <property type="project" value="InterPro"/>
</dbReference>
<proteinExistence type="inferred from homology"/>
<organism evidence="5 6">
    <name type="scientific">Bavariicoccus seileri</name>
    <dbReference type="NCBI Taxonomy" id="549685"/>
    <lineage>
        <taxon>Bacteria</taxon>
        <taxon>Bacillati</taxon>
        <taxon>Bacillota</taxon>
        <taxon>Bacilli</taxon>
        <taxon>Lactobacillales</taxon>
        <taxon>Enterococcaceae</taxon>
        <taxon>Bavariicoccus</taxon>
    </lineage>
</organism>
<name>A0A3D4S4H5_9ENTE</name>
<keyword evidence="2" id="KW-0326">Glycosidase</keyword>
<dbReference type="Gene3D" id="2.60.40.1180">
    <property type="entry name" value="Golgi alpha-mannosidase II"/>
    <property type="match status" value="1"/>
</dbReference>
<dbReference type="InterPro" id="IPR017853">
    <property type="entry name" value="GH"/>
</dbReference>
<dbReference type="AlphaFoldDB" id="A0A3D4S4H5"/>